<dbReference type="KEGG" id="lao:AOX59_15280"/>
<feature type="transmembrane region" description="Helical" evidence="1">
    <location>
        <begin position="7"/>
        <end position="28"/>
    </location>
</feature>
<evidence type="ECO:0000313" key="3">
    <source>
        <dbReference type="Proteomes" id="UP000050331"/>
    </source>
</evidence>
<dbReference type="EMBL" id="CP013862">
    <property type="protein sequence ID" value="ALX49809.1"/>
    <property type="molecule type" value="Genomic_DNA"/>
</dbReference>
<keyword evidence="1" id="KW-0812">Transmembrane</keyword>
<proteinExistence type="predicted"/>
<dbReference type="RefSeq" id="WP_068446761.1">
    <property type="nucleotide sequence ID" value="NZ_CP013862.1"/>
</dbReference>
<evidence type="ECO:0000256" key="1">
    <source>
        <dbReference type="SAM" id="Phobius"/>
    </source>
</evidence>
<reference evidence="2 3" key="1">
    <citation type="submission" date="2016-01" db="EMBL/GenBank/DDBJ databases">
        <title>Complete genome sequence of strain Lentibacillus amyloliquefaciens LAM0015T isolated from saline sediment.</title>
        <authorList>
            <person name="Wang J.-L."/>
            <person name="He M.-X."/>
        </authorList>
    </citation>
    <scope>NUCLEOTIDE SEQUENCE [LARGE SCALE GENOMIC DNA]</scope>
    <source>
        <strain evidence="2 3">LAM0015</strain>
    </source>
</reference>
<dbReference type="Proteomes" id="UP000050331">
    <property type="component" value="Chromosome"/>
</dbReference>
<organism evidence="2 3">
    <name type="scientific">Lentibacillus amyloliquefaciens</name>
    <dbReference type="NCBI Taxonomy" id="1472767"/>
    <lineage>
        <taxon>Bacteria</taxon>
        <taxon>Bacillati</taxon>
        <taxon>Bacillota</taxon>
        <taxon>Bacilli</taxon>
        <taxon>Bacillales</taxon>
        <taxon>Bacillaceae</taxon>
        <taxon>Lentibacillus</taxon>
    </lineage>
</organism>
<evidence type="ECO:0000313" key="2">
    <source>
        <dbReference type="EMBL" id="ALX49809.1"/>
    </source>
</evidence>
<feature type="transmembrane region" description="Helical" evidence="1">
    <location>
        <begin position="40"/>
        <end position="58"/>
    </location>
</feature>
<keyword evidence="3" id="KW-1185">Reference proteome</keyword>
<keyword evidence="1" id="KW-0472">Membrane</keyword>
<sequence length="180" mass="20518">MERKTNLWSFYLMLTCLIFIIYSLYSTINSNSTWLIAPPNYVLLIMSLSALVLGIIGFKDKRNWRAKTRSWITVILSPLLAMALFLAMSFTAFFSSIGVNEPIKTMSSPDGDYIIDFYYFDAGATGSFGVRGEIDGPLWVKKRIYYQEGIENIDVNWMSDHKVSINNHSLNLAEGETYGY</sequence>
<dbReference type="InterPro" id="IPR035406">
    <property type="entry name" value="DUF5412"/>
</dbReference>
<name>A0A0U4EA58_9BACI</name>
<keyword evidence="1" id="KW-1133">Transmembrane helix</keyword>
<accession>A0A0U4EA58</accession>
<dbReference type="AlphaFoldDB" id="A0A0U4EA58"/>
<gene>
    <name evidence="2" type="ORF">AOX59_15280</name>
</gene>
<feature type="transmembrane region" description="Helical" evidence="1">
    <location>
        <begin position="70"/>
        <end position="94"/>
    </location>
</feature>
<dbReference type="STRING" id="1472767.AOX59_15280"/>
<protein>
    <submittedName>
        <fullName evidence="2">Uncharacterized protein</fullName>
    </submittedName>
</protein>
<dbReference type="OrthoDB" id="2665924at2"/>
<dbReference type="Pfam" id="PF17428">
    <property type="entry name" value="DUF5412"/>
    <property type="match status" value="1"/>
</dbReference>